<dbReference type="Pfam" id="PF04818">
    <property type="entry name" value="CID"/>
    <property type="match status" value="1"/>
</dbReference>
<feature type="compositionally biased region" description="Basic and acidic residues" evidence="1">
    <location>
        <begin position="325"/>
        <end position="347"/>
    </location>
</feature>
<name>A0A5C3MTZ5_9AGAM</name>
<protein>
    <recommendedName>
        <fullName evidence="2">CID domain-containing protein</fullName>
    </recommendedName>
</protein>
<feature type="compositionally biased region" description="Polar residues" evidence="1">
    <location>
        <begin position="433"/>
        <end position="459"/>
    </location>
</feature>
<dbReference type="EMBL" id="ML213519">
    <property type="protein sequence ID" value="TFK48550.1"/>
    <property type="molecule type" value="Genomic_DNA"/>
</dbReference>
<dbReference type="InterPro" id="IPR008942">
    <property type="entry name" value="ENTH_VHS"/>
</dbReference>
<feature type="compositionally biased region" description="Polar residues" evidence="1">
    <location>
        <begin position="554"/>
        <end position="569"/>
    </location>
</feature>
<feature type="compositionally biased region" description="Pro residues" evidence="1">
    <location>
        <begin position="162"/>
        <end position="182"/>
    </location>
</feature>
<evidence type="ECO:0000313" key="4">
    <source>
        <dbReference type="Proteomes" id="UP000305948"/>
    </source>
</evidence>
<reference evidence="3 4" key="1">
    <citation type="journal article" date="2019" name="Nat. Ecol. Evol.">
        <title>Megaphylogeny resolves global patterns of mushroom evolution.</title>
        <authorList>
            <person name="Varga T."/>
            <person name="Krizsan K."/>
            <person name="Foldi C."/>
            <person name="Dima B."/>
            <person name="Sanchez-Garcia M."/>
            <person name="Sanchez-Ramirez S."/>
            <person name="Szollosi G.J."/>
            <person name="Szarkandi J.G."/>
            <person name="Papp V."/>
            <person name="Albert L."/>
            <person name="Andreopoulos W."/>
            <person name="Angelini C."/>
            <person name="Antonin V."/>
            <person name="Barry K.W."/>
            <person name="Bougher N.L."/>
            <person name="Buchanan P."/>
            <person name="Buyck B."/>
            <person name="Bense V."/>
            <person name="Catcheside P."/>
            <person name="Chovatia M."/>
            <person name="Cooper J."/>
            <person name="Damon W."/>
            <person name="Desjardin D."/>
            <person name="Finy P."/>
            <person name="Geml J."/>
            <person name="Haridas S."/>
            <person name="Hughes K."/>
            <person name="Justo A."/>
            <person name="Karasinski D."/>
            <person name="Kautmanova I."/>
            <person name="Kiss B."/>
            <person name="Kocsube S."/>
            <person name="Kotiranta H."/>
            <person name="LaButti K.M."/>
            <person name="Lechner B.E."/>
            <person name="Liimatainen K."/>
            <person name="Lipzen A."/>
            <person name="Lukacs Z."/>
            <person name="Mihaltcheva S."/>
            <person name="Morgado L.N."/>
            <person name="Niskanen T."/>
            <person name="Noordeloos M.E."/>
            <person name="Ohm R.A."/>
            <person name="Ortiz-Santana B."/>
            <person name="Ovrebo C."/>
            <person name="Racz N."/>
            <person name="Riley R."/>
            <person name="Savchenko A."/>
            <person name="Shiryaev A."/>
            <person name="Soop K."/>
            <person name="Spirin V."/>
            <person name="Szebenyi C."/>
            <person name="Tomsovsky M."/>
            <person name="Tulloss R.E."/>
            <person name="Uehling J."/>
            <person name="Grigoriev I.V."/>
            <person name="Vagvolgyi C."/>
            <person name="Papp T."/>
            <person name="Martin F.M."/>
            <person name="Miettinen O."/>
            <person name="Hibbett D.S."/>
            <person name="Nagy L.G."/>
        </authorList>
    </citation>
    <scope>NUCLEOTIDE SEQUENCE [LARGE SCALE GENOMIC DNA]</scope>
    <source>
        <strain evidence="3 4">OMC1185</strain>
    </source>
</reference>
<dbReference type="Gene3D" id="1.25.40.90">
    <property type="match status" value="1"/>
</dbReference>
<evidence type="ECO:0000256" key="1">
    <source>
        <dbReference type="SAM" id="MobiDB-lite"/>
    </source>
</evidence>
<dbReference type="InterPro" id="IPR006569">
    <property type="entry name" value="CID_dom"/>
</dbReference>
<feature type="compositionally biased region" description="Pro residues" evidence="1">
    <location>
        <begin position="263"/>
        <end position="280"/>
    </location>
</feature>
<dbReference type="SUPFAM" id="SSF48464">
    <property type="entry name" value="ENTH/VHS domain"/>
    <property type="match status" value="1"/>
</dbReference>
<evidence type="ECO:0000259" key="2">
    <source>
        <dbReference type="PROSITE" id="PS51391"/>
    </source>
</evidence>
<feature type="compositionally biased region" description="Basic and acidic residues" evidence="1">
    <location>
        <begin position="283"/>
        <end position="318"/>
    </location>
</feature>
<feature type="region of interest" description="Disordered" evidence="1">
    <location>
        <begin position="553"/>
        <end position="586"/>
    </location>
</feature>
<feature type="region of interest" description="Disordered" evidence="1">
    <location>
        <begin position="151"/>
        <end position="191"/>
    </location>
</feature>
<dbReference type="OrthoDB" id="79367at2759"/>
<feature type="compositionally biased region" description="Low complexity" evidence="1">
    <location>
        <begin position="349"/>
        <end position="363"/>
    </location>
</feature>
<dbReference type="PROSITE" id="PS51391">
    <property type="entry name" value="CID"/>
    <property type="match status" value="1"/>
</dbReference>
<keyword evidence="4" id="KW-1185">Reference proteome</keyword>
<accession>A0A5C3MTZ5</accession>
<feature type="compositionally biased region" description="Basic and acidic residues" evidence="1">
    <location>
        <begin position="393"/>
        <end position="405"/>
    </location>
</feature>
<feature type="compositionally biased region" description="Polar residues" evidence="1">
    <location>
        <begin position="247"/>
        <end position="261"/>
    </location>
</feature>
<feature type="region of interest" description="Disordered" evidence="1">
    <location>
        <begin position="599"/>
        <end position="620"/>
    </location>
</feature>
<evidence type="ECO:0000313" key="3">
    <source>
        <dbReference type="EMBL" id="TFK48550.1"/>
    </source>
</evidence>
<organism evidence="3 4">
    <name type="scientific">Heliocybe sulcata</name>
    <dbReference type="NCBI Taxonomy" id="5364"/>
    <lineage>
        <taxon>Eukaryota</taxon>
        <taxon>Fungi</taxon>
        <taxon>Dikarya</taxon>
        <taxon>Basidiomycota</taxon>
        <taxon>Agaricomycotina</taxon>
        <taxon>Agaricomycetes</taxon>
        <taxon>Gloeophyllales</taxon>
        <taxon>Gloeophyllaceae</taxon>
        <taxon>Heliocybe</taxon>
    </lineage>
</organism>
<dbReference type="AlphaFoldDB" id="A0A5C3MTZ5"/>
<feature type="domain" description="CID" evidence="2">
    <location>
        <begin position="1"/>
        <end position="151"/>
    </location>
</feature>
<gene>
    <name evidence="3" type="ORF">OE88DRAFT_1664435</name>
</gene>
<sequence>MGSSEEFEAALKDVVQGKHLSASKMNKLTEVALKYMENDTQLVSILYRTHKNLSTRAKISSLYAFDALARAARHKANKHAAPGDTDSGKGNCATFLLKVEGVLEGLFQDMISSGAPEAKEKTKKVLDIWHKSNTFPSAVLGRLADILKEADKEPGKQASTPDPRPQSTPSSTTPPIPPPAPQPAVTQQPAANAVQSTLLALLSQAANAAGGTSQISPNTGANPAVAQVAQLDVNHLALIQQLAQTSQLSPANTVQSTSLPFPSTFPGPPQGPNAHPPYPFQPSDHDDRRDYDRRGLRHDPRPSRSPHDYPDDRRDFRGGYRGGYRGRERGRGMDDRDRFRDRGDRDWYSPPQGRRSRSRSPPGGRYGRDSRQSHSPFRDRQVPRRPPPPYNTERGERDEFGRDIRPQNSRDAGTGPASHDQIDMQSPAAARSVASSLERSSPTVGENNKAPLSQPQSSVAGPLKVGIKDKGTGLDDYDFSTFDPTLPASWEALGKAWQVTNGYQPSTEEIMQLVMAKTMSGTDPMAAQAGMVTQGEQWGTGGWQQPVVAGKGGTNTAPQWPSGNGTNDGHSYGNVRAQDERPYGGQDMSVMEAGEVAEEAATGLGDAEDAEEGSVASRGRMQKVGDRWVFVKGAGAT</sequence>
<feature type="region of interest" description="Disordered" evidence="1">
    <location>
        <begin position="247"/>
        <end position="464"/>
    </location>
</feature>
<dbReference type="STRING" id="5364.A0A5C3MTZ5"/>
<feature type="compositionally biased region" description="Basic and acidic residues" evidence="1">
    <location>
        <begin position="366"/>
        <end position="382"/>
    </location>
</feature>
<proteinExistence type="predicted"/>
<dbReference type="SMART" id="SM00582">
    <property type="entry name" value="RPR"/>
    <property type="match status" value="1"/>
</dbReference>
<dbReference type="Proteomes" id="UP000305948">
    <property type="component" value="Unassembled WGS sequence"/>
</dbReference>